<accession>A0A1I6QTS9</accession>
<gene>
    <name evidence="2" type="ORF">SAMN04488050_102320</name>
</gene>
<organism evidence="2 3">
    <name type="scientific">Alloyangia pacifica</name>
    <dbReference type="NCBI Taxonomy" id="311180"/>
    <lineage>
        <taxon>Bacteria</taxon>
        <taxon>Pseudomonadati</taxon>
        <taxon>Pseudomonadota</taxon>
        <taxon>Alphaproteobacteria</taxon>
        <taxon>Rhodobacterales</taxon>
        <taxon>Roseobacteraceae</taxon>
        <taxon>Alloyangia</taxon>
    </lineage>
</organism>
<dbReference type="RefSeq" id="WP_092419738.1">
    <property type="nucleotide sequence ID" value="NZ_FNCL01000001.1"/>
</dbReference>
<keyword evidence="1" id="KW-0812">Transmembrane</keyword>
<dbReference type="EMBL" id="FOZW01000002">
    <property type="protein sequence ID" value="SFS55698.1"/>
    <property type="molecule type" value="Genomic_DNA"/>
</dbReference>
<proteinExistence type="predicted"/>
<evidence type="ECO:0000313" key="2">
    <source>
        <dbReference type="EMBL" id="SFS55698.1"/>
    </source>
</evidence>
<feature type="transmembrane region" description="Helical" evidence="1">
    <location>
        <begin position="74"/>
        <end position="93"/>
    </location>
</feature>
<evidence type="ECO:0000313" key="3">
    <source>
        <dbReference type="Proteomes" id="UP000199392"/>
    </source>
</evidence>
<keyword evidence="1" id="KW-1133">Transmembrane helix</keyword>
<dbReference type="AlphaFoldDB" id="A0A1I6QTS9"/>
<dbReference type="Pfam" id="PF04246">
    <property type="entry name" value="RseC_MucC"/>
    <property type="match status" value="1"/>
</dbReference>
<protein>
    <submittedName>
        <fullName evidence="2">Positive regulator of sigma(E), RseC/MucC</fullName>
    </submittedName>
</protein>
<evidence type="ECO:0000256" key="1">
    <source>
        <dbReference type="SAM" id="Phobius"/>
    </source>
</evidence>
<keyword evidence="3" id="KW-1185">Reference proteome</keyword>
<name>A0A1I6QTS9_9RHOB</name>
<sequence>MSRAACSDPRALRQRLRVTAVSKGRISLEGARAAACSGCAARSGCGVGALAELAGGRLRLTMPRPEGVMPGDEVIVVLPAAAFLGAAGLAYLLPPAALVMALALCAALGLPDLWSALLCLPVLGVSLLPLRRAELRGAVTEALHIEDIVPAGTGAGKAR</sequence>
<dbReference type="InterPro" id="IPR007359">
    <property type="entry name" value="SigmaE_reg_RseC_MucC"/>
</dbReference>
<keyword evidence="1" id="KW-0472">Membrane</keyword>
<feature type="transmembrane region" description="Helical" evidence="1">
    <location>
        <begin position="99"/>
        <end position="128"/>
    </location>
</feature>
<dbReference type="PANTHER" id="PTHR35867">
    <property type="entry name" value="PROTEIN RSEC"/>
    <property type="match status" value="1"/>
</dbReference>
<dbReference type="Proteomes" id="UP000199392">
    <property type="component" value="Unassembled WGS sequence"/>
</dbReference>
<reference evidence="3" key="1">
    <citation type="submission" date="2016-10" db="EMBL/GenBank/DDBJ databases">
        <authorList>
            <person name="Varghese N."/>
            <person name="Submissions S."/>
        </authorList>
    </citation>
    <scope>NUCLEOTIDE SEQUENCE [LARGE SCALE GENOMIC DNA]</scope>
    <source>
        <strain evidence="3">DSM 26894</strain>
    </source>
</reference>
<dbReference type="PANTHER" id="PTHR35867:SF1">
    <property type="entry name" value="PROTEIN RSEC"/>
    <property type="match status" value="1"/>
</dbReference>
<dbReference type="STRING" id="311180.SAMN04488050_102320"/>